<dbReference type="InterPro" id="IPR042099">
    <property type="entry name" value="ANL_N_sf"/>
</dbReference>
<comment type="caution">
    <text evidence="5">The sequence shown here is derived from an EMBL/GenBank/DDBJ whole genome shotgun (WGS) entry which is preliminary data.</text>
</comment>
<dbReference type="InterPro" id="IPR000873">
    <property type="entry name" value="AMP-dep_synth/lig_dom"/>
</dbReference>
<keyword evidence="6" id="KW-1185">Reference proteome</keyword>
<dbReference type="Pfam" id="PF00501">
    <property type="entry name" value="AMP-binding"/>
    <property type="match status" value="1"/>
</dbReference>
<dbReference type="SUPFAM" id="SSF56801">
    <property type="entry name" value="Acetyl-CoA synthetase-like"/>
    <property type="match status" value="1"/>
</dbReference>
<evidence type="ECO:0008006" key="7">
    <source>
        <dbReference type="Google" id="ProtNLM"/>
    </source>
</evidence>
<dbReference type="PROSITE" id="PS00455">
    <property type="entry name" value="AMP_BINDING"/>
    <property type="match status" value="1"/>
</dbReference>
<dbReference type="Gene3D" id="3.30.300.30">
    <property type="match status" value="1"/>
</dbReference>
<evidence type="ECO:0000313" key="5">
    <source>
        <dbReference type="EMBL" id="PVV01344.1"/>
    </source>
</evidence>
<dbReference type="InterPro" id="IPR025110">
    <property type="entry name" value="AMP-bd_C"/>
</dbReference>
<name>A0A2T9Z9U8_9FUNG</name>
<comment type="similarity">
    <text evidence="1">Belongs to the ATP-dependent AMP-binding enzyme family.</text>
</comment>
<organism evidence="5 6">
    <name type="scientific">Smittium megazygosporum</name>
    <dbReference type="NCBI Taxonomy" id="133381"/>
    <lineage>
        <taxon>Eukaryota</taxon>
        <taxon>Fungi</taxon>
        <taxon>Fungi incertae sedis</taxon>
        <taxon>Zoopagomycota</taxon>
        <taxon>Kickxellomycotina</taxon>
        <taxon>Harpellomycetes</taxon>
        <taxon>Harpellales</taxon>
        <taxon>Legeriomycetaceae</taxon>
        <taxon>Smittium</taxon>
    </lineage>
</organism>
<evidence type="ECO:0000256" key="2">
    <source>
        <dbReference type="ARBA" id="ARBA00022598"/>
    </source>
</evidence>
<accession>A0A2T9Z9U8</accession>
<evidence type="ECO:0000259" key="4">
    <source>
        <dbReference type="Pfam" id="PF13193"/>
    </source>
</evidence>
<dbReference type="OrthoDB" id="10253115at2759"/>
<evidence type="ECO:0000313" key="6">
    <source>
        <dbReference type="Proteomes" id="UP000245609"/>
    </source>
</evidence>
<dbReference type="InterPro" id="IPR020845">
    <property type="entry name" value="AMP-binding_CS"/>
</dbReference>
<dbReference type="GO" id="GO:0016405">
    <property type="term" value="F:CoA-ligase activity"/>
    <property type="evidence" value="ECO:0007669"/>
    <property type="project" value="TreeGrafter"/>
</dbReference>
<dbReference type="Gene3D" id="3.40.50.12780">
    <property type="entry name" value="N-terminal domain of ligase-like"/>
    <property type="match status" value="1"/>
</dbReference>
<dbReference type="InterPro" id="IPR045851">
    <property type="entry name" value="AMP-bd_C_sf"/>
</dbReference>
<dbReference type="AlphaFoldDB" id="A0A2T9Z9U8"/>
<feature type="domain" description="AMP-binding enzyme C-terminal" evidence="4">
    <location>
        <begin position="456"/>
        <end position="541"/>
    </location>
</feature>
<keyword evidence="2" id="KW-0436">Ligase</keyword>
<dbReference type="FunFam" id="3.40.50.12780:FF:000003">
    <property type="entry name" value="Long-chain-fatty-acid--CoA ligase FadD"/>
    <property type="match status" value="1"/>
</dbReference>
<evidence type="ECO:0000259" key="3">
    <source>
        <dbReference type="Pfam" id="PF00501"/>
    </source>
</evidence>
<sequence length="564" mass="63147">MIFKSQFPTLEIPTTDFASFCFVEARREYSRKLNQKDFAICDGPSGKQLSLFDIERLSNSFASGLVNNFNFKDKDVVAVFSPNSIYYPIVVFGTLMCGGICSLANPTYTARELAHQLKDSNVKALATQSHLLNVAKEAIKISGLNIPDSRIILLDLEASPPAPITHISSFFSDKYYKRFKIYTPEECKERVAILFYSSGTTGLSKGVMLTHRNLISAILQNTIFNYNDGFFDKTQFLNRILAILPHYHSYGFVLSLMVGFCTATGVVTVPSFTIESFLSTIQKYRITFAHVVPPIIISILNYPKLPDYDLSSCRFFMTGAAPLGKDVLAKFKKTLPNAYMLTSYGMTEASPAVSLGFKSHPHDGSSGVLLSSMEAKVIDEDGNLLGYNQIGELCVRGPNIMKGYLNNEEATKNSIDSDGFMHTGDIAYVGKNENYYIVDRKKELIKYKGFQVPPAELESLLYLHDDVADSAVIGIYLEDKATEVPKAFITLSSRNKDLTKYQMDLKVRQIQEWVDSQVAPYKKLRGGIEVLEIIPKTASGKILRRDLRNMTNIKKKLEKTKNKL</sequence>
<gene>
    <name evidence="5" type="ORF">BB560_004239</name>
</gene>
<dbReference type="CDD" id="cd05911">
    <property type="entry name" value="Firefly_Luc_like"/>
    <property type="match status" value="1"/>
</dbReference>
<dbReference type="Pfam" id="PF13193">
    <property type="entry name" value="AMP-binding_C"/>
    <property type="match status" value="1"/>
</dbReference>
<proteinExistence type="inferred from homology"/>
<dbReference type="PANTHER" id="PTHR24096:SF149">
    <property type="entry name" value="AMP-BINDING DOMAIN-CONTAINING PROTEIN-RELATED"/>
    <property type="match status" value="1"/>
</dbReference>
<feature type="domain" description="AMP-dependent synthetase/ligase" evidence="3">
    <location>
        <begin position="39"/>
        <end position="405"/>
    </location>
</feature>
<dbReference type="EMBL" id="MBFS01001164">
    <property type="protein sequence ID" value="PVV01344.1"/>
    <property type="molecule type" value="Genomic_DNA"/>
</dbReference>
<dbReference type="STRING" id="133381.A0A2T9Z9U8"/>
<reference evidence="5 6" key="1">
    <citation type="journal article" date="2018" name="MBio">
        <title>Comparative Genomics Reveals the Core Gene Toolbox for the Fungus-Insect Symbiosis.</title>
        <authorList>
            <person name="Wang Y."/>
            <person name="Stata M."/>
            <person name="Wang W."/>
            <person name="Stajich J.E."/>
            <person name="White M.M."/>
            <person name="Moncalvo J.M."/>
        </authorList>
    </citation>
    <scope>NUCLEOTIDE SEQUENCE [LARGE SCALE GENOMIC DNA]</scope>
    <source>
        <strain evidence="5 6">SC-DP-2</strain>
    </source>
</reference>
<dbReference type="PANTHER" id="PTHR24096">
    <property type="entry name" value="LONG-CHAIN-FATTY-ACID--COA LIGASE"/>
    <property type="match status" value="1"/>
</dbReference>
<dbReference type="Proteomes" id="UP000245609">
    <property type="component" value="Unassembled WGS sequence"/>
</dbReference>
<protein>
    <recommendedName>
        <fullName evidence="7">AMP-dependent synthetase/ligase domain-containing protein</fullName>
    </recommendedName>
</protein>
<evidence type="ECO:0000256" key="1">
    <source>
        <dbReference type="ARBA" id="ARBA00006432"/>
    </source>
</evidence>